<keyword evidence="6" id="KW-1185">Reference proteome</keyword>
<dbReference type="SUPFAM" id="SSF46689">
    <property type="entry name" value="Homeodomain-like"/>
    <property type="match status" value="1"/>
</dbReference>
<evidence type="ECO:0000256" key="2">
    <source>
        <dbReference type="ARBA" id="ARBA00023125"/>
    </source>
</evidence>
<dbReference type="PANTHER" id="PTHR47893:SF1">
    <property type="entry name" value="REGULATORY PROTEIN PCHR"/>
    <property type="match status" value="1"/>
</dbReference>
<dbReference type="Pfam" id="PF12833">
    <property type="entry name" value="HTH_18"/>
    <property type="match status" value="1"/>
</dbReference>
<dbReference type="GO" id="GO:0003700">
    <property type="term" value="F:DNA-binding transcription factor activity"/>
    <property type="evidence" value="ECO:0007669"/>
    <property type="project" value="InterPro"/>
</dbReference>
<dbReference type="STRING" id="989403.SAMN05421798_101209"/>
<evidence type="ECO:0000256" key="1">
    <source>
        <dbReference type="ARBA" id="ARBA00023015"/>
    </source>
</evidence>
<keyword evidence="3" id="KW-0804">Transcription</keyword>
<dbReference type="RefSeq" id="WP_068007223.1">
    <property type="nucleotide sequence ID" value="NZ_FOFM01000001.1"/>
</dbReference>
<sequence length="344" mass="38675">MAIYPSINILGHSLDIPSAILTDTTQWVSLSHDFDAYRIHYGVDQKSGFEELYRVGEHILLRTIDSEELSPLEADATCLGGHLTFAFKLTGQNTLSHASGKEVSIGPGSLLVGYSQQQKTLRDKVQPYERYAMVTLAIKPHALTEPPLSLASDSLPESINLLIDGKVSEELFVQHYQFDGAIQQCLIALISCPFIGSMRTAYMQSKSHELLCLALDLIRKLETHDKHKTLDPRVYKKLNQVNEILSSSFNNCPSLHELAKTVGMSEASLRNGFKRLFGVTIGERLQQLRMKHAQFLLRHHKGNISQIAHSLGYDHTSNFITAFKRQFGFTPKLYQKQSYSKISK</sequence>
<name>A0A165XLL4_9HYPH</name>
<dbReference type="InterPro" id="IPR018062">
    <property type="entry name" value="HTH_AraC-typ_CS"/>
</dbReference>
<proteinExistence type="predicted"/>
<keyword evidence="1" id="KW-0805">Transcription regulation</keyword>
<evidence type="ECO:0000259" key="4">
    <source>
        <dbReference type="PROSITE" id="PS01124"/>
    </source>
</evidence>
<keyword evidence="2" id="KW-0238">DNA-binding</keyword>
<dbReference type="Proteomes" id="UP000076577">
    <property type="component" value="Unassembled WGS sequence"/>
</dbReference>
<reference evidence="5 6" key="1">
    <citation type="journal article" date="2016" name="Front. Microbiol.">
        <title>Comparative Genomic Analysis Reveals a Diverse Repertoire of Genes Involved in Prokaryote-Eukaryote Interactions within the Pseudovibrio Genus.</title>
        <authorList>
            <person name="Romano S."/>
            <person name="Fernandez-Guerra A."/>
            <person name="Reen F.J."/>
            <person name="Glockner F.O."/>
            <person name="Crowley S.P."/>
            <person name="O'Sullivan O."/>
            <person name="Cotter P.D."/>
            <person name="Adams C."/>
            <person name="Dobson A.D."/>
            <person name="O'Gara F."/>
        </authorList>
    </citation>
    <scope>NUCLEOTIDE SEQUENCE [LARGE SCALE GENOMIC DNA]</scope>
    <source>
        <strain evidence="5 6">Ad2</strain>
    </source>
</reference>
<dbReference type="PROSITE" id="PS00041">
    <property type="entry name" value="HTH_ARAC_FAMILY_1"/>
    <property type="match status" value="1"/>
</dbReference>
<dbReference type="PATRIC" id="fig|989403.3.peg.3152"/>
<dbReference type="InterPro" id="IPR053142">
    <property type="entry name" value="PchR_regulatory_protein"/>
</dbReference>
<evidence type="ECO:0000313" key="6">
    <source>
        <dbReference type="Proteomes" id="UP000076577"/>
    </source>
</evidence>
<dbReference type="PRINTS" id="PR00032">
    <property type="entry name" value="HTHARAC"/>
</dbReference>
<dbReference type="SMART" id="SM00342">
    <property type="entry name" value="HTH_ARAC"/>
    <property type="match status" value="1"/>
</dbReference>
<evidence type="ECO:0000313" key="5">
    <source>
        <dbReference type="EMBL" id="KZL17821.1"/>
    </source>
</evidence>
<comment type="caution">
    <text evidence="5">The sequence shown here is derived from an EMBL/GenBank/DDBJ whole genome shotgun (WGS) entry which is preliminary data.</text>
</comment>
<dbReference type="Gene3D" id="1.10.10.60">
    <property type="entry name" value="Homeodomain-like"/>
    <property type="match status" value="2"/>
</dbReference>
<dbReference type="PANTHER" id="PTHR47893">
    <property type="entry name" value="REGULATORY PROTEIN PCHR"/>
    <property type="match status" value="1"/>
</dbReference>
<feature type="domain" description="HTH araC/xylS-type" evidence="4">
    <location>
        <begin position="239"/>
        <end position="337"/>
    </location>
</feature>
<dbReference type="OrthoDB" id="9802263at2"/>
<dbReference type="InterPro" id="IPR009057">
    <property type="entry name" value="Homeodomain-like_sf"/>
</dbReference>
<accession>A0A165XLL4</accession>
<dbReference type="PROSITE" id="PS01124">
    <property type="entry name" value="HTH_ARAC_FAMILY_2"/>
    <property type="match status" value="1"/>
</dbReference>
<dbReference type="GO" id="GO:0043565">
    <property type="term" value="F:sequence-specific DNA binding"/>
    <property type="evidence" value="ECO:0007669"/>
    <property type="project" value="InterPro"/>
</dbReference>
<organism evidence="5 6">
    <name type="scientific">Pseudovibrio axinellae</name>
    <dbReference type="NCBI Taxonomy" id="989403"/>
    <lineage>
        <taxon>Bacteria</taxon>
        <taxon>Pseudomonadati</taxon>
        <taxon>Pseudomonadota</taxon>
        <taxon>Alphaproteobacteria</taxon>
        <taxon>Hyphomicrobiales</taxon>
        <taxon>Stappiaceae</taxon>
        <taxon>Pseudovibrio</taxon>
    </lineage>
</organism>
<gene>
    <name evidence="5" type="primary">pchR</name>
    <name evidence="5" type="ORF">PsAD2_02941</name>
</gene>
<protein>
    <submittedName>
        <fullName evidence="5">Regulatory protein PchR</fullName>
    </submittedName>
</protein>
<evidence type="ECO:0000256" key="3">
    <source>
        <dbReference type="ARBA" id="ARBA00023163"/>
    </source>
</evidence>
<dbReference type="InterPro" id="IPR020449">
    <property type="entry name" value="Tscrpt_reg_AraC-type_HTH"/>
</dbReference>
<dbReference type="InterPro" id="IPR018060">
    <property type="entry name" value="HTH_AraC"/>
</dbReference>
<dbReference type="AlphaFoldDB" id="A0A165XLL4"/>
<dbReference type="EMBL" id="LMCB01000029">
    <property type="protein sequence ID" value="KZL17821.1"/>
    <property type="molecule type" value="Genomic_DNA"/>
</dbReference>